<dbReference type="InterPro" id="IPR006675">
    <property type="entry name" value="HDIG_dom"/>
</dbReference>
<protein>
    <submittedName>
        <fullName evidence="2">Phosphohydrolase</fullName>
    </submittedName>
</protein>
<feature type="domain" description="HD-GYP" evidence="1">
    <location>
        <begin position="166"/>
        <end position="353"/>
    </location>
</feature>
<evidence type="ECO:0000313" key="3">
    <source>
        <dbReference type="Proteomes" id="UP000036449"/>
    </source>
</evidence>
<sequence length="353" mass="38090">MPDERTFVLVTDRPDRSAAISAALRAIGLCDVVGPEETWRDRHRLAGVVSDLTLSRPEADHCLRTLKRRFADRNLPVICLLRKSTQDALRHAKTLGATVCMPAYMPPETVVAALANQVGIVAGGAERAVSQGVARAGEALNGLMAEARAGQPIRMGTVEAGLGPILTAVQEGGLARWLDTVWTHDDATYQHCLLVAGLSAQFALHLGFRHEDQFRFVRAALIHDVGKARIPLEILNKPGRLDPSEMAVMRTHAAIGHEVLLEGGERDPLTLSAVRHHHEMLDGSGYPDGLVGGQIGDMVRLLTICDIYAALTERRPYKPSMPMADAMAILSAMDGKLEGRLVQSFGEAMAAAV</sequence>
<accession>A0A0J6S4I6</accession>
<dbReference type="PROSITE" id="PS51832">
    <property type="entry name" value="HD_GYP"/>
    <property type="match status" value="1"/>
</dbReference>
<dbReference type="NCBIfam" id="TIGR00277">
    <property type="entry name" value="HDIG"/>
    <property type="match status" value="1"/>
</dbReference>
<keyword evidence="2" id="KW-0378">Hydrolase</keyword>
<organism evidence="2 3">
    <name type="scientific">Methylobacterium tarhaniae</name>
    <dbReference type="NCBI Taxonomy" id="1187852"/>
    <lineage>
        <taxon>Bacteria</taxon>
        <taxon>Pseudomonadati</taxon>
        <taxon>Pseudomonadota</taxon>
        <taxon>Alphaproteobacteria</taxon>
        <taxon>Hyphomicrobiales</taxon>
        <taxon>Methylobacteriaceae</taxon>
        <taxon>Methylobacterium</taxon>
    </lineage>
</organism>
<dbReference type="PATRIC" id="fig|1187852.3.peg.4607"/>
<proteinExistence type="predicted"/>
<keyword evidence="3" id="KW-1185">Reference proteome</keyword>
<dbReference type="EMBL" id="LABZ01000350">
    <property type="protein sequence ID" value="KMO28408.1"/>
    <property type="molecule type" value="Genomic_DNA"/>
</dbReference>
<dbReference type="PANTHER" id="PTHR43155:SF2">
    <property type="entry name" value="CYCLIC DI-GMP PHOSPHODIESTERASE PA4108"/>
    <property type="match status" value="1"/>
</dbReference>
<evidence type="ECO:0000259" key="1">
    <source>
        <dbReference type="PROSITE" id="PS51832"/>
    </source>
</evidence>
<dbReference type="CDD" id="cd00077">
    <property type="entry name" value="HDc"/>
    <property type="match status" value="1"/>
</dbReference>
<reference evidence="2 3" key="1">
    <citation type="submission" date="2015-03" db="EMBL/GenBank/DDBJ databases">
        <title>Genome sequencing of Methylobacterium tarhaniae DSM 25844.</title>
        <authorList>
            <person name="Chaudhry V."/>
            <person name="Patil P.B."/>
        </authorList>
    </citation>
    <scope>NUCLEOTIDE SEQUENCE [LARGE SCALE GENOMIC DNA]</scope>
    <source>
        <strain evidence="2 3">DSM 25844</strain>
    </source>
</reference>
<dbReference type="PANTHER" id="PTHR43155">
    <property type="entry name" value="CYCLIC DI-GMP PHOSPHODIESTERASE PA4108-RELATED"/>
    <property type="match status" value="1"/>
</dbReference>
<dbReference type="Proteomes" id="UP000036449">
    <property type="component" value="Unassembled WGS sequence"/>
</dbReference>
<dbReference type="GO" id="GO:0008081">
    <property type="term" value="F:phosphoric diester hydrolase activity"/>
    <property type="evidence" value="ECO:0007669"/>
    <property type="project" value="UniProtKB-ARBA"/>
</dbReference>
<dbReference type="RefSeq" id="WP_048454564.1">
    <property type="nucleotide sequence ID" value="NZ_JBNNPJ010000127.1"/>
</dbReference>
<name>A0A0J6S4I6_9HYPH</name>
<dbReference type="Gene3D" id="1.10.3210.10">
    <property type="entry name" value="Hypothetical protein af1432"/>
    <property type="match status" value="1"/>
</dbReference>
<dbReference type="SUPFAM" id="SSF109604">
    <property type="entry name" value="HD-domain/PDEase-like"/>
    <property type="match status" value="1"/>
</dbReference>
<dbReference type="InterPro" id="IPR003607">
    <property type="entry name" value="HD/PDEase_dom"/>
</dbReference>
<gene>
    <name evidence="2" type="ORF">VQ03_29940</name>
</gene>
<dbReference type="OrthoDB" id="9802066at2"/>
<evidence type="ECO:0000313" key="2">
    <source>
        <dbReference type="EMBL" id="KMO28408.1"/>
    </source>
</evidence>
<comment type="caution">
    <text evidence="2">The sequence shown here is derived from an EMBL/GenBank/DDBJ whole genome shotgun (WGS) entry which is preliminary data.</text>
</comment>
<dbReference type="InterPro" id="IPR037522">
    <property type="entry name" value="HD_GYP_dom"/>
</dbReference>
<dbReference type="SMART" id="SM00471">
    <property type="entry name" value="HDc"/>
    <property type="match status" value="1"/>
</dbReference>
<dbReference type="Pfam" id="PF13487">
    <property type="entry name" value="HD_5"/>
    <property type="match status" value="1"/>
</dbReference>
<dbReference type="AlphaFoldDB" id="A0A0J6S4I6"/>